<dbReference type="AlphaFoldDB" id="A0A317X156"/>
<accession>A0A317X156</accession>
<evidence type="ECO:0000256" key="1">
    <source>
        <dbReference type="SAM" id="Coils"/>
    </source>
</evidence>
<evidence type="ECO:0000313" key="3">
    <source>
        <dbReference type="Proteomes" id="UP000247233"/>
    </source>
</evidence>
<evidence type="ECO:0000313" key="2">
    <source>
        <dbReference type="EMBL" id="PWY90678.1"/>
    </source>
</evidence>
<comment type="caution">
    <text evidence="2">The sequence shown here is derived from an EMBL/GenBank/DDBJ whole genome shotgun (WGS) entry which is preliminary data.</text>
</comment>
<dbReference type="VEuPathDB" id="FungiDB:BO70DRAFT_262261"/>
<feature type="non-terminal residue" evidence="2">
    <location>
        <position position="106"/>
    </location>
</feature>
<proteinExistence type="predicted"/>
<keyword evidence="1" id="KW-0175">Coiled coil</keyword>
<keyword evidence="3" id="KW-1185">Reference proteome</keyword>
<reference evidence="2 3" key="1">
    <citation type="submission" date="2016-12" db="EMBL/GenBank/DDBJ databases">
        <title>The genomes of Aspergillus section Nigri reveals drivers in fungal speciation.</title>
        <authorList>
            <consortium name="DOE Joint Genome Institute"/>
            <person name="Vesth T.C."/>
            <person name="Nybo J."/>
            <person name="Theobald S."/>
            <person name="Brandl J."/>
            <person name="Frisvad J.C."/>
            <person name="Nielsen K.F."/>
            <person name="Lyhne E.K."/>
            <person name="Kogle M.E."/>
            <person name="Kuo A."/>
            <person name="Riley R."/>
            <person name="Clum A."/>
            <person name="Nolan M."/>
            <person name="Lipzen A."/>
            <person name="Salamov A."/>
            <person name="Henrissat B."/>
            <person name="Wiebenga A."/>
            <person name="De Vries R.P."/>
            <person name="Grigoriev I.V."/>
            <person name="Mortensen U.H."/>
            <person name="Andersen M.R."/>
            <person name="Baker S.E."/>
        </authorList>
    </citation>
    <scope>NUCLEOTIDE SEQUENCE [LARGE SCALE GENOMIC DNA]</scope>
    <source>
        <strain evidence="2 3">CBS 117.55</strain>
    </source>
</reference>
<protein>
    <submittedName>
        <fullName evidence="2">Uncharacterized protein</fullName>
    </submittedName>
</protein>
<dbReference type="RefSeq" id="XP_025403121.1">
    <property type="nucleotide sequence ID" value="XM_025538931.1"/>
</dbReference>
<dbReference type="OrthoDB" id="5015991at2759"/>
<gene>
    <name evidence="2" type="ORF">BO70DRAFT_262261</name>
</gene>
<dbReference type="GeneID" id="37061168"/>
<name>A0A317X156_9EURO</name>
<sequence length="106" mass="12661">MCFYNRLNYACGHVKWASFEHRCNYEHRTGGQCTIRLLNMTETRATNCRLCEKIETKSRTLSAELDQLERWEREGGSEVHMKRSQALVCQLKDEIDKLERESNYRR</sequence>
<organism evidence="2 3">
    <name type="scientific">Aspergillus heteromorphus CBS 117.55</name>
    <dbReference type="NCBI Taxonomy" id="1448321"/>
    <lineage>
        <taxon>Eukaryota</taxon>
        <taxon>Fungi</taxon>
        <taxon>Dikarya</taxon>
        <taxon>Ascomycota</taxon>
        <taxon>Pezizomycotina</taxon>
        <taxon>Eurotiomycetes</taxon>
        <taxon>Eurotiomycetidae</taxon>
        <taxon>Eurotiales</taxon>
        <taxon>Aspergillaceae</taxon>
        <taxon>Aspergillus</taxon>
        <taxon>Aspergillus subgen. Circumdati</taxon>
    </lineage>
</organism>
<dbReference type="Proteomes" id="UP000247233">
    <property type="component" value="Unassembled WGS sequence"/>
</dbReference>
<feature type="coiled-coil region" evidence="1">
    <location>
        <begin position="54"/>
        <end position="101"/>
    </location>
</feature>
<dbReference type="EMBL" id="MSFL01000002">
    <property type="protein sequence ID" value="PWY90678.1"/>
    <property type="molecule type" value="Genomic_DNA"/>
</dbReference>